<feature type="domain" description="CusB-like beta-barrel" evidence="3">
    <location>
        <begin position="208"/>
        <end position="280"/>
    </location>
</feature>
<evidence type="ECO:0000256" key="1">
    <source>
        <dbReference type="ARBA" id="ARBA00009477"/>
    </source>
</evidence>
<dbReference type="InterPro" id="IPR058792">
    <property type="entry name" value="Beta-barrel_RND_2"/>
</dbReference>
<name>A0A7W8P4N2_9BURK</name>
<dbReference type="GO" id="GO:1990281">
    <property type="term" value="C:efflux pump complex"/>
    <property type="evidence" value="ECO:0007669"/>
    <property type="project" value="TreeGrafter"/>
</dbReference>
<dbReference type="PROSITE" id="PS51257">
    <property type="entry name" value="PROKAR_LIPOPROTEIN"/>
    <property type="match status" value="1"/>
</dbReference>
<dbReference type="Gene3D" id="2.40.420.20">
    <property type="match status" value="1"/>
</dbReference>
<dbReference type="PANTHER" id="PTHR30469:SF15">
    <property type="entry name" value="HLYD FAMILY OF SECRETION PROTEINS"/>
    <property type="match status" value="1"/>
</dbReference>
<dbReference type="GO" id="GO:0015562">
    <property type="term" value="F:efflux transmembrane transporter activity"/>
    <property type="evidence" value="ECO:0007669"/>
    <property type="project" value="TreeGrafter"/>
</dbReference>
<evidence type="ECO:0000313" key="5">
    <source>
        <dbReference type="Proteomes" id="UP000592820"/>
    </source>
</evidence>
<keyword evidence="2" id="KW-0175">Coiled coil</keyword>
<accession>A0A7W8P4N2</accession>
<dbReference type="Pfam" id="PF25954">
    <property type="entry name" value="Beta-barrel_RND_2"/>
    <property type="match status" value="1"/>
</dbReference>
<dbReference type="AlphaFoldDB" id="A0A7W8P4N2"/>
<dbReference type="Proteomes" id="UP000592820">
    <property type="component" value="Unassembled WGS sequence"/>
</dbReference>
<comment type="caution">
    <text evidence="4">The sequence shown here is derived from an EMBL/GenBank/DDBJ whole genome shotgun (WGS) entry which is preliminary data.</text>
</comment>
<dbReference type="PANTHER" id="PTHR30469">
    <property type="entry name" value="MULTIDRUG RESISTANCE PROTEIN MDTA"/>
    <property type="match status" value="1"/>
</dbReference>
<dbReference type="InterPro" id="IPR006143">
    <property type="entry name" value="RND_pump_MFP"/>
</dbReference>
<comment type="similarity">
    <text evidence="1">Belongs to the membrane fusion protein (MFP) (TC 8.A.1) family.</text>
</comment>
<dbReference type="Gene3D" id="2.40.50.100">
    <property type="match status" value="1"/>
</dbReference>
<dbReference type="EMBL" id="JACHDE010000013">
    <property type="protein sequence ID" value="MBB5403486.1"/>
    <property type="molecule type" value="Genomic_DNA"/>
</dbReference>
<dbReference type="SUPFAM" id="SSF111369">
    <property type="entry name" value="HlyD-like secretion proteins"/>
    <property type="match status" value="1"/>
</dbReference>
<dbReference type="Gene3D" id="2.40.30.170">
    <property type="match status" value="1"/>
</dbReference>
<gene>
    <name evidence="4" type="ORF">HDG41_005574</name>
</gene>
<feature type="coiled-coil region" evidence="2">
    <location>
        <begin position="92"/>
        <end position="126"/>
    </location>
</feature>
<evidence type="ECO:0000313" key="4">
    <source>
        <dbReference type="EMBL" id="MBB5403486.1"/>
    </source>
</evidence>
<protein>
    <submittedName>
        <fullName evidence="4">RND family efflux transporter MFP subunit</fullName>
    </submittedName>
</protein>
<sequence>MSMRWREIMLTVSGALALAACHAKEAEVTLPRPVIAVVVHRDSKPVLATLPGEVNARYATPLSFRVAGKLVERKVRLGDTVTAGQVIARLDADDAQRSLASAQAQLMAAQHRLTFAEQQLDRDRAQAQEQLISTAQLEQTQDAYVAAAAQRDQAVQQFALLKNQTQYTVLTADHAGVVTAEDADTGQNVAAGQPVYHLAWSGEVDILCDVPESLLNALAVGSAASVSLPAVTDRRFTAHVRELSPAADPGSRTYRAKLTLDAPGPEVRLGMTATITFADASGEAQADDPITLPASALFHDGNAPAVWVVRPGDEALELRRVQVGRYDDRTISVARGLTDGERVVLQGVHTVSAGETVRAVAPLHPEDFAS</sequence>
<organism evidence="4 5">
    <name type="scientific">Paraburkholderia youngii</name>
    <dbReference type="NCBI Taxonomy" id="2782701"/>
    <lineage>
        <taxon>Bacteria</taxon>
        <taxon>Pseudomonadati</taxon>
        <taxon>Pseudomonadota</taxon>
        <taxon>Betaproteobacteria</taxon>
        <taxon>Burkholderiales</taxon>
        <taxon>Burkholderiaceae</taxon>
        <taxon>Paraburkholderia</taxon>
    </lineage>
</organism>
<dbReference type="NCBIfam" id="TIGR01730">
    <property type="entry name" value="RND_mfp"/>
    <property type="match status" value="1"/>
</dbReference>
<evidence type="ECO:0000256" key="2">
    <source>
        <dbReference type="SAM" id="Coils"/>
    </source>
</evidence>
<evidence type="ECO:0000259" key="3">
    <source>
        <dbReference type="Pfam" id="PF25954"/>
    </source>
</evidence>
<proteinExistence type="inferred from homology"/>
<reference evidence="4 5" key="1">
    <citation type="submission" date="2020-08" db="EMBL/GenBank/DDBJ databases">
        <title>Genomic Encyclopedia of Type Strains, Phase IV (KMG-V): Genome sequencing to study the core and pangenomes of soil and plant-associated prokaryotes.</title>
        <authorList>
            <person name="Whitman W."/>
        </authorList>
    </citation>
    <scope>NUCLEOTIDE SEQUENCE [LARGE SCALE GENOMIC DNA]</scope>
    <source>
        <strain evidence="4 5">JPY162</strain>
    </source>
</reference>